<proteinExistence type="predicted"/>
<dbReference type="AlphaFoldDB" id="A0A2W4QM39"/>
<evidence type="ECO:0000259" key="2">
    <source>
        <dbReference type="Pfam" id="PF13681"/>
    </source>
</evidence>
<reference evidence="4 5" key="1">
    <citation type="journal article" date="2018" name="Aquat. Microb. Ecol.">
        <title>Gammaproteobacterial methanotrophs dominate.</title>
        <authorList>
            <person name="Rissanen A.J."/>
            <person name="Saarenheimo J."/>
            <person name="Tiirola M."/>
            <person name="Peura S."/>
            <person name="Aalto S.L."/>
            <person name="Karvinen A."/>
            <person name="Nykanen H."/>
        </authorList>
    </citation>
    <scope>NUCLEOTIDE SEQUENCE [LARGE SCALE GENOMIC DNA]</scope>
    <source>
        <strain evidence="4">AMbin10</strain>
    </source>
</reference>
<keyword evidence="1" id="KW-0472">Membrane</keyword>
<comment type="caution">
    <text evidence="4">The sequence shown here is derived from an EMBL/GenBank/DDBJ whole genome shotgun (WGS) entry which is preliminary data.</text>
</comment>
<feature type="domain" description="PilX/PilW C-terminal" evidence="2">
    <location>
        <begin position="146"/>
        <end position="226"/>
    </location>
</feature>
<gene>
    <name evidence="4" type="ORF">DM484_23030</name>
</gene>
<sequence length="226" mass="24259">MLQFHYQFTKPKSLGVETMNRVCQFIFAPCKISETGAALFVSLVFLLIMTIVGLAGMQNTSLQEKMAGHLRDSDLAFQAAESALKAGEAVLNSVNIPTFVCTSATDGLYVNSYPGTTSDCPTYLGSPSNNQSSNPYPPENENFWICNSPTNCDMKTLSSSQFNNLASPPKYVIESLSLGASLDQTPGQTLEAGIPVAPGPKYYRVTAHGTGLSNNSVVVLQSVVRK</sequence>
<dbReference type="Proteomes" id="UP000249396">
    <property type="component" value="Unassembled WGS sequence"/>
</dbReference>
<dbReference type="EMBL" id="QJPH01000462">
    <property type="protein sequence ID" value="PZN73235.1"/>
    <property type="molecule type" value="Genomic_DNA"/>
</dbReference>
<dbReference type="Pfam" id="PF13681">
    <property type="entry name" value="PilX"/>
    <property type="match status" value="1"/>
</dbReference>
<evidence type="ECO:0000256" key="1">
    <source>
        <dbReference type="SAM" id="Phobius"/>
    </source>
</evidence>
<keyword evidence="1" id="KW-0812">Transmembrane</keyword>
<evidence type="ECO:0008006" key="6">
    <source>
        <dbReference type="Google" id="ProtNLM"/>
    </source>
</evidence>
<dbReference type="InterPro" id="IPR025205">
    <property type="entry name" value="PilX/PilW_C"/>
</dbReference>
<dbReference type="InterPro" id="IPR025746">
    <property type="entry name" value="PilX_N_dom"/>
</dbReference>
<evidence type="ECO:0000259" key="3">
    <source>
        <dbReference type="Pfam" id="PF14341"/>
    </source>
</evidence>
<evidence type="ECO:0000313" key="5">
    <source>
        <dbReference type="Proteomes" id="UP000249396"/>
    </source>
</evidence>
<accession>A0A2W4QM39</accession>
<name>A0A2W4QM39_9GAMM</name>
<organism evidence="4 5">
    <name type="scientific">Candidatus Methylumidiphilus alinenensis</name>
    <dbReference type="NCBI Taxonomy" id="2202197"/>
    <lineage>
        <taxon>Bacteria</taxon>
        <taxon>Pseudomonadati</taxon>
        <taxon>Pseudomonadota</taxon>
        <taxon>Gammaproteobacteria</taxon>
        <taxon>Methylococcales</taxon>
        <taxon>Candidatus Methylumidiphilus</taxon>
    </lineage>
</organism>
<keyword evidence="1" id="KW-1133">Transmembrane helix</keyword>
<evidence type="ECO:0000313" key="4">
    <source>
        <dbReference type="EMBL" id="PZN73235.1"/>
    </source>
</evidence>
<dbReference type="Pfam" id="PF14341">
    <property type="entry name" value="PilX_N"/>
    <property type="match status" value="1"/>
</dbReference>
<feature type="domain" description="Type 4 fimbrial biogenesis protein PilX N-terminal" evidence="3">
    <location>
        <begin position="36"/>
        <end position="85"/>
    </location>
</feature>
<feature type="transmembrane region" description="Helical" evidence="1">
    <location>
        <begin position="37"/>
        <end position="57"/>
    </location>
</feature>
<protein>
    <recommendedName>
        <fullName evidence="6">Pilus assembly protein PilX</fullName>
    </recommendedName>
</protein>